<protein>
    <recommendedName>
        <fullName evidence="2">WXG100 family type VII secretion target</fullName>
    </recommendedName>
</protein>
<reference evidence="1" key="1">
    <citation type="submission" date="2021-01" db="EMBL/GenBank/DDBJ databases">
        <title>Whole genome shotgun sequence of Actinoplanes capillaceus NBRC 16408.</title>
        <authorList>
            <person name="Komaki H."/>
            <person name="Tamura T."/>
        </authorList>
    </citation>
    <scope>NUCLEOTIDE SEQUENCE [LARGE SCALE GENOMIC DNA]</scope>
    <source>
        <strain evidence="1">NBRC 16408</strain>
    </source>
</reference>
<comment type="caution">
    <text evidence="1">The sequence shown here is derived from an EMBL/GenBank/DDBJ whole genome shotgun (WGS) entry which is preliminary data.</text>
</comment>
<gene>
    <name evidence="1" type="ORF">Aca07nite_73000</name>
</gene>
<dbReference type="RefSeq" id="WP_204300099.1">
    <property type="nucleotide sequence ID" value="NZ_BAAAGQ010000017.1"/>
</dbReference>
<organism evidence="1">
    <name type="scientific">Actinoplanes campanulatus</name>
    <dbReference type="NCBI Taxonomy" id="113559"/>
    <lineage>
        <taxon>Bacteria</taxon>
        <taxon>Bacillati</taxon>
        <taxon>Actinomycetota</taxon>
        <taxon>Actinomycetes</taxon>
        <taxon>Micromonosporales</taxon>
        <taxon>Micromonosporaceae</taxon>
        <taxon>Actinoplanes</taxon>
    </lineage>
</organism>
<name>A0ABQ3WV62_9ACTN</name>
<dbReference type="EMBL" id="BOMF01000138">
    <property type="protein sequence ID" value="GID50025.1"/>
    <property type="molecule type" value="Genomic_DNA"/>
</dbReference>
<accession>A0ABQ3WV62</accession>
<evidence type="ECO:0008006" key="2">
    <source>
        <dbReference type="Google" id="ProtNLM"/>
    </source>
</evidence>
<proteinExistence type="predicted"/>
<sequence>MTARTATPPELAGAAYEQTVRRQAQRLEEELIRQTLEDVASWKRAVDDKWANDHPDLPFNSPIPPEEVEQYRVRVRTQDYEWVVPSFERFLVPDPDELNQAIDALAQIEAMFEGEADFSGNWTGASAALVRVNDVRTEMSGWQGSFASNFADSFVTPLQNVVPNHRELIRLSREQLECTKAIYCRLRRSVLDLLEQSIKATQGLSGGCDPDVAKWGTITAVVIGTALGPVATGWGLVAAVLLDAGGTFAGGLVPDGGRKTESDLAAPTATEVAMNIHAAMSTLGNDLFGEEEVATAAMRMIAGVIGDHRQAVTRSNRSGPFSVPTPALADATPAQLMEGAFRPAR</sequence>
<evidence type="ECO:0000313" key="1">
    <source>
        <dbReference type="EMBL" id="GID50025.1"/>
    </source>
</evidence>